<dbReference type="Pfam" id="PF13602">
    <property type="entry name" value="ADH_zinc_N_2"/>
    <property type="match status" value="1"/>
</dbReference>
<dbReference type="PANTHER" id="PTHR43775">
    <property type="entry name" value="FATTY ACID SYNTHASE"/>
    <property type="match status" value="1"/>
</dbReference>
<keyword evidence="3" id="KW-0597">Phosphoprotein</keyword>
<dbReference type="Proteomes" id="UP000582016">
    <property type="component" value="Unassembled WGS sequence"/>
</dbReference>
<dbReference type="Pfam" id="PF00109">
    <property type="entry name" value="ketoacyl-synt"/>
    <property type="match status" value="1"/>
</dbReference>
<evidence type="ECO:0000256" key="3">
    <source>
        <dbReference type="ARBA" id="ARBA00022553"/>
    </source>
</evidence>
<dbReference type="InterPro" id="IPR001227">
    <property type="entry name" value="Ac_transferase_dom_sf"/>
</dbReference>
<dbReference type="SMART" id="SM00822">
    <property type="entry name" value="PKS_KR"/>
    <property type="match status" value="1"/>
</dbReference>
<keyword evidence="4" id="KW-0808">Transferase</keyword>
<dbReference type="EMBL" id="JAAOAQ010000427">
    <property type="protein sequence ID" value="KAF5548075.1"/>
    <property type="molecule type" value="Genomic_DNA"/>
</dbReference>
<dbReference type="Gene3D" id="3.40.50.150">
    <property type="entry name" value="Vaccinia Virus protein VP39"/>
    <property type="match status" value="1"/>
</dbReference>
<feature type="domain" description="Ketosynthase family 3 (KS3)" evidence="13">
    <location>
        <begin position="5"/>
        <end position="431"/>
    </location>
</feature>
<keyword evidence="6" id="KW-0560">Oxidoreductase</keyword>
<dbReference type="InterPro" id="IPR049551">
    <property type="entry name" value="PKS_DH_C"/>
</dbReference>
<evidence type="ECO:0000256" key="2">
    <source>
        <dbReference type="ARBA" id="ARBA00022450"/>
    </source>
</evidence>
<dbReference type="InterPro" id="IPR023213">
    <property type="entry name" value="CAT-like_dom_sf"/>
</dbReference>
<evidence type="ECO:0000259" key="12">
    <source>
        <dbReference type="PROSITE" id="PS50075"/>
    </source>
</evidence>
<dbReference type="CDD" id="cd00833">
    <property type="entry name" value="PKS"/>
    <property type="match status" value="1"/>
</dbReference>
<dbReference type="InterPro" id="IPR029063">
    <property type="entry name" value="SAM-dependent_MTases_sf"/>
</dbReference>
<evidence type="ECO:0000256" key="10">
    <source>
        <dbReference type="PROSITE-ProRule" id="PRU01363"/>
    </source>
</evidence>
<feature type="region of interest" description="N-terminal hotdog fold" evidence="10">
    <location>
        <begin position="926"/>
        <end position="1067"/>
    </location>
</feature>
<dbReference type="PANTHER" id="PTHR43775:SF22">
    <property type="entry name" value="SYNTHASE, PUTATIVE (JCVI)-RELATED"/>
    <property type="match status" value="1"/>
</dbReference>
<dbReference type="GO" id="GO:0004312">
    <property type="term" value="F:fatty acid synthase activity"/>
    <property type="evidence" value="ECO:0007669"/>
    <property type="project" value="TreeGrafter"/>
</dbReference>
<feature type="domain" description="PKS/mFAS DH" evidence="14">
    <location>
        <begin position="926"/>
        <end position="1264"/>
    </location>
</feature>
<dbReference type="InterPro" id="IPR016036">
    <property type="entry name" value="Malonyl_transacylase_ACP-bd"/>
</dbReference>
<evidence type="ECO:0000313" key="16">
    <source>
        <dbReference type="Proteomes" id="UP000582016"/>
    </source>
</evidence>
<dbReference type="Pfam" id="PF02801">
    <property type="entry name" value="Ketoacyl-synt_C"/>
    <property type="match status" value="1"/>
</dbReference>
<protein>
    <submittedName>
        <fullName evidence="15">Polyketide synthase</fullName>
    </submittedName>
</protein>
<dbReference type="Gene3D" id="3.40.366.10">
    <property type="entry name" value="Malonyl-Coenzyme A Acyl Carrier Protein, domain 2"/>
    <property type="match status" value="1"/>
</dbReference>
<dbReference type="Gene3D" id="3.40.47.10">
    <property type="match status" value="1"/>
</dbReference>
<dbReference type="Gene3D" id="3.40.50.720">
    <property type="entry name" value="NAD(P)-binding Rossmann-like Domain"/>
    <property type="match status" value="1"/>
</dbReference>
<proteinExistence type="inferred from homology"/>
<dbReference type="CDD" id="cd02440">
    <property type="entry name" value="AdoMet_MTases"/>
    <property type="match status" value="1"/>
</dbReference>
<dbReference type="InterPro" id="IPR020806">
    <property type="entry name" value="PKS_PP-bd"/>
</dbReference>
<feature type="region of interest" description="Disordered" evidence="11">
    <location>
        <begin position="1066"/>
        <end position="1088"/>
    </location>
</feature>
<dbReference type="Gene3D" id="3.30.559.70">
    <property type="entry name" value="Choline/Carnitine o-acyltransferase, domain 2"/>
    <property type="match status" value="1"/>
</dbReference>
<dbReference type="Gene3D" id="3.30.559.10">
    <property type="entry name" value="Chloramphenicol acetyltransferase-like domain"/>
    <property type="match status" value="1"/>
</dbReference>
<accession>A0A8H5J5X9</accession>
<dbReference type="OrthoDB" id="329835at2759"/>
<gene>
    <name evidence="15" type="ORF">FPHYL_10025</name>
</gene>
<dbReference type="InterPro" id="IPR013968">
    <property type="entry name" value="PKS_KR"/>
</dbReference>
<dbReference type="Pfam" id="PF16197">
    <property type="entry name" value="KAsynt_C_assoc"/>
    <property type="match status" value="1"/>
</dbReference>
<dbReference type="SUPFAM" id="SSF53901">
    <property type="entry name" value="Thiolase-like"/>
    <property type="match status" value="1"/>
</dbReference>
<dbReference type="InterPro" id="IPR016039">
    <property type="entry name" value="Thiolase-like"/>
</dbReference>
<dbReference type="InterPro" id="IPR042104">
    <property type="entry name" value="PKS_dehydratase_sf"/>
</dbReference>
<name>A0A8H5J5X9_9HYPO</name>
<dbReference type="SUPFAM" id="SSF52151">
    <property type="entry name" value="FabD/lysophospholipase-like"/>
    <property type="match status" value="1"/>
</dbReference>
<dbReference type="SUPFAM" id="SSF53335">
    <property type="entry name" value="S-adenosyl-L-methionine-dependent methyltransferases"/>
    <property type="match status" value="1"/>
</dbReference>
<dbReference type="InterPro" id="IPR036736">
    <property type="entry name" value="ACP-like_sf"/>
</dbReference>
<keyword evidence="2" id="KW-0596">Phosphopantetheine</keyword>
<dbReference type="PROSITE" id="PS50075">
    <property type="entry name" value="CARRIER"/>
    <property type="match status" value="1"/>
</dbReference>
<dbReference type="GO" id="GO:0031177">
    <property type="term" value="F:phosphopantetheine binding"/>
    <property type="evidence" value="ECO:0007669"/>
    <property type="project" value="InterPro"/>
</dbReference>
<keyword evidence="5" id="KW-0521">NADP</keyword>
<keyword evidence="16" id="KW-1185">Reference proteome</keyword>
<dbReference type="Pfam" id="PF08242">
    <property type="entry name" value="Methyltransf_12"/>
    <property type="match status" value="1"/>
</dbReference>
<dbReference type="InterPro" id="IPR049900">
    <property type="entry name" value="PKS_mFAS_DH"/>
</dbReference>
<dbReference type="SUPFAM" id="SSF50129">
    <property type="entry name" value="GroES-like"/>
    <property type="match status" value="1"/>
</dbReference>
<dbReference type="InterPro" id="IPR013154">
    <property type="entry name" value="ADH-like_N"/>
</dbReference>
<dbReference type="InterPro" id="IPR050091">
    <property type="entry name" value="PKS_NRPS_Biosynth_Enz"/>
</dbReference>
<dbReference type="Pfam" id="PF00550">
    <property type="entry name" value="PP-binding"/>
    <property type="match status" value="1"/>
</dbReference>
<evidence type="ECO:0000256" key="7">
    <source>
        <dbReference type="ARBA" id="ARBA00023268"/>
    </source>
</evidence>
<dbReference type="InterPro" id="IPR014031">
    <property type="entry name" value="Ketoacyl_synth_C"/>
</dbReference>
<dbReference type="SMART" id="SM00825">
    <property type="entry name" value="PKS_KS"/>
    <property type="match status" value="1"/>
</dbReference>
<dbReference type="Pfam" id="PF00698">
    <property type="entry name" value="Acyl_transf_1"/>
    <property type="match status" value="1"/>
</dbReference>
<dbReference type="Gene3D" id="3.10.129.110">
    <property type="entry name" value="Polyketide synthase dehydratase"/>
    <property type="match status" value="1"/>
</dbReference>
<evidence type="ECO:0000256" key="11">
    <source>
        <dbReference type="SAM" id="MobiDB-lite"/>
    </source>
</evidence>
<dbReference type="InterPro" id="IPR039551">
    <property type="entry name" value="Cho/carn_acyl_trans"/>
</dbReference>
<dbReference type="InterPro" id="IPR000542">
    <property type="entry name" value="Carn_acyl_trans"/>
</dbReference>
<dbReference type="InterPro" id="IPR032821">
    <property type="entry name" value="PKS_assoc"/>
</dbReference>
<dbReference type="GO" id="GO:0016491">
    <property type="term" value="F:oxidoreductase activity"/>
    <property type="evidence" value="ECO:0007669"/>
    <property type="project" value="UniProtKB-KW"/>
</dbReference>
<dbReference type="InterPro" id="IPR057326">
    <property type="entry name" value="KR_dom"/>
</dbReference>
<evidence type="ECO:0000256" key="8">
    <source>
        <dbReference type="ARBA" id="ARBA00023315"/>
    </source>
</evidence>
<dbReference type="InterPro" id="IPR056501">
    <property type="entry name" value="NAD-bd_HRPKS_sdrA"/>
</dbReference>
<keyword evidence="7" id="KW-0511">Multifunctional enzyme</keyword>
<dbReference type="InterPro" id="IPR020807">
    <property type="entry name" value="PKS_DH"/>
</dbReference>
<evidence type="ECO:0000256" key="4">
    <source>
        <dbReference type="ARBA" id="ARBA00022679"/>
    </source>
</evidence>
<dbReference type="CDD" id="cd05274">
    <property type="entry name" value="KR_FAS_SDR_x"/>
    <property type="match status" value="1"/>
</dbReference>
<dbReference type="GO" id="GO:1901336">
    <property type="term" value="P:lactone biosynthetic process"/>
    <property type="evidence" value="ECO:0007669"/>
    <property type="project" value="UniProtKB-ARBA"/>
</dbReference>
<sequence>MMKPENRIAIVGMACRLPGGADSPESLWSLLAQGRDGRREVPKDRWDWKSFYNKNPDTRDATNFSHAYFLDQDVSAFDARFFNIPGTDAASMDPQQRLLLEVTFEALENAGLPIENMRGSDTSVHMAMFARDYDRLGYKDLSQVSMSHIIGAGEAILANRISYVLDLKGSSNTLDTGCSGGLVALHQACQTLRADESAIALAGASQLLLTPDQSLVMSQLTNKDGRSYTFDDRGAGYARGEGVGVLVLKRLDRAVRDGDYIHAVLLESGVGHDGKTSGIFLPNSFAQEALARSVYSRAGIDPLDTLFVESHGTGTVAGDNAEVRSISRVFGREAGRTTDLPVGSIKTNIGHLEAASGVASAIKAIMVLKKNQIPPQLNFVNPKPGLDLEKRGLKVPLEIMPLTPDGHVGPRRVSVNSFGYGGTNAHAILEGYDTKIPPLASGSFESKPIVLSASSESSLKKLIVNTREWLRSEKAQSVSFSDLAYTLNSRRSKLVWRCSVVASNTTELEAALGDAKLLPTKSSRDVALAFIFTGQGAQWFAMGRELLSSSQSTEFASSIASCNGVMKALECEWDIIEELSRDEESTRLGEAQFAQPVTTAVQIALVDLLTNTYGIRPKAVCGHSSGEIAAAYAAGALTREAAMQVSYMRGIYSSKAKTMNSTTGGMLAVGEGPEAIGQRIEKIDGSFGKITVACINSPESTTISGDVAALDQLQAALVQASVFNRRIKVDSAYHSQHMEAVAPSYLYSLDGLITGKPRDDVAFFSSVTAVRKTSGFGADYWVSNLISQVKFSTASQLVAQHLSDTYPSAANMVIEIGPHAALSGPLRQSLSESNFKLSSGTSFKYTYASCLVRNTSALKSVLALAGKMFESGYSVQFHDTTSTNSSSSFQPQVVGDLPSYPWDHSNTYWRESRLSKKNRLRRFPPHDLLGLFEVASSPYEPRWRYHVSLANTPWLRDHIIEGFMIFPGAGYLIMAIEAMKQLFQLRNMAGRITNINFQNVVIANPVIIYDDDSSKESQMVELQLIISPSRQHAGSSWEHFRIISYDSQDDSWVDNCNGLVSWDSASTDNGTPSVSQPGELTGSQGEDGLGHLSKAAAQKWLQDIQAACLTRLDAAATYYELKESGNEYGETFQGMRQIHVGSGFAMAKIVIPDITQYAPGHVMQPHTIHPSTLDALFQLEPVCFRQEGILAPIMPTKLGHISLAVDMDSAPGTEIVVALQHFQHTPRDSSFDFYAYQKMSDGTLRPVVTCKDAESQAVGEGVAVDDTISKMTYRMDWKPDIDFVVQDDFASLPGSEERDTDHEYENPLSKSQRELATAYMQAVIHKSPNIDVLVIGSGAGGASVPLMEVVKSTNRFPLAMYTYTDVSQELISEARSKFGEWVAPVDFKTLDISQEPISQGLPAHGFDLVVASQISFAPRGRDIALGHIKKLLRPGGRIIMLEMTAACGGHESRRVMDLARWDGYLRNRGFSGLDFVFPNTKDTSSDVTTLMMAQLLPSPSTVEISTGPSQSINNSTTKLLLGCSSDDNQAALGQALSKSLTIKGVQCSVESFERASDLNLSHVAIVVDSVEYPLLLNPSSETFQHAKNLLLHGGNVLWLSFQSSQLSHGRSALKKMVSGMARVLRRENPSLNLVTIDIQDPIQPCDGPGSLQSLMQVVTEVIMLSFLTTGGIASMEHEYAIQDSKLLIPRVLPDDGLSLYIDSRINPQHNMNSDTSLVPCSYLNDHRPIKFDIRVPGLLKTIRFIDNDELLNSLGPDEVQVEARAYGVNFKDVLISLGQMPPATQMTGEIAGVITAIGSNVKSCKMGDRVTALFVTPFSNQVRVNSNHIVAIPDSMDFTDAASIPLAFVTAWYCLNQVARLQRGQRILINAGSGGVGQAAIQLAQLVGADVFTTVGSIAKKKLIQERYDLDDSHVFSSRSGNFKKHILDATQSQGVDVVLNSLSGQLLRDSWDCLAPFGTFCEIGKADILSHSQLNMANFNKQVTFAAIDIFYMHQKHPGRVIRGIKEVLSMAEQGLLKPVYPITTFDMSDIDKAISLMAERKHMGKLVLLADNTTLVQGTRPKPPVLSLRKQGTYVICGGLGDIGKRIGQFLAERGAGHIVVLTRRDAESVLKLPEIIGFSQVISKLGGSLHIMQCDIGQESSARNTASHLTELGLPPVRGIIQSATVLRDHPFENMEVDDWNESVKPKVQGTLNLNTFFCSPDSTEFFTMLSSVASILGSASQSNYAAGNAFLEAFAHEQMQTSRGITQYAAVNIGAVEGSGLIVGVQEQGIDITNTIGSVSFDEVLSALEYAMNPQARVDQTVVQHVMHFSRDKLEASSGPWALSDPMYDHIPSKLRQESRSASKGGAGKKQTILQAAEEAETMAEAESVVKQALLDKFEAFIGDEVPDIPIAALGLDSLVSIELKNWARHTFKTPLQVSELSNAPSMLALARLIISRMGLKFNQANVVRSETIKHQPDSLAESATILSSDSSDAILSSEATDQTISESEPSWHGQECCNAYKELPVMPLPDLDETLDYWLDSTEHLFDPVQLEHIRRDMQVMRGPNSRARKALQNLYEKHADDKTNGWFTDIVTQARFLCRRAPVAPWTSIMVSQRDNPGKRHSQVERASLITFATVSFKRAVDAGKVKPLEIAGKPECTWGWGWMFNSTRVPKSKCDRVVSCASSLGASSGINHVAVLRKGRVFKVNLLDETGNDVSLDHLQATFEAILAHVQGEDMLSTLLTTDERESWAKIRENLLELNSQNSEYFSVLDSAMFVLCLDSSSPETPDEIARHGYIGDGTNRWFDKLLQFYVSANGRSGMLTEHSILDGTTATRLLEWISDAMDAYPSLENSHHTESRLNGNVNLEEFVLHMTPDLEKHTITLREKYHEATSKSTYAREQLNEFGTDFLLQSRVPIKGIIDLTFQLAVRLFFGRNMISWEPTAGTLFHAGRPDAMQRATPAVNAFCDAAALFNHNVDITQLRALLLEAAKSINAGMKQQLLGRGSQRVFEVLSYSWPADEPKPPFLRDMVFFGRPSAPIFSQTNSLEGKITVEDFVHLMPDADGFWSFINPEKNFISVSLTGGSQERTAAFIKELHRAASIIRSVVSAS</sequence>
<evidence type="ECO:0000256" key="9">
    <source>
        <dbReference type="PIRSR" id="PIRSR600542-1"/>
    </source>
</evidence>
<dbReference type="Gene3D" id="3.90.180.10">
    <property type="entry name" value="Medium-chain alcohol dehydrogenases, catalytic domain"/>
    <property type="match status" value="1"/>
</dbReference>
<evidence type="ECO:0000313" key="15">
    <source>
        <dbReference type="EMBL" id="KAF5548075.1"/>
    </source>
</evidence>
<dbReference type="SUPFAM" id="SSF51735">
    <property type="entry name" value="NAD(P)-binding Rossmann-fold domains"/>
    <property type="match status" value="2"/>
</dbReference>
<dbReference type="SMART" id="SM00826">
    <property type="entry name" value="PKS_DH"/>
    <property type="match status" value="1"/>
</dbReference>
<dbReference type="SMART" id="SM00823">
    <property type="entry name" value="PKS_PP"/>
    <property type="match status" value="1"/>
</dbReference>
<feature type="active site" description="Proton acceptor" evidence="9">
    <location>
        <position position="2810"/>
    </location>
</feature>
<dbReference type="InterPro" id="IPR042231">
    <property type="entry name" value="Cho/carn_acyl_trans_2"/>
</dbReference>
<dbReference type="PROSITE" id="PS52019">
    <property type="entry name" value="PKS_MFAS_DH"/>
    <property type="match status" value="1"/>
</dbReference>
<dbReference type="PROSITE" id="PS52004">
    <property type="entry name" value="KS3_2"/>
    <property type="match status" value="1"/>
</dbReference>
<dbReference type="Pfam" id="PF00755">
    <property type="entry name" value="Carn_acyltransf"/>
    <property type="match status" value="1"/>
</dbReference>
<dbReference type="CDD" id="cd05195">
    <property type="entry name" value="enoyl_red"/>
    <property type="match status" value="1"/>
</dbReference>
<evidence type="ECO:0000256" key="5">
    <source>
        <dbReference type="ARBA" id="ARBA00022857"/>
    </source>
</evidence>
<feature type="compositionally biased region" description="Polar residues" evidence="11">
    <location>
        <begin position="1066"/>
        <end position="1084"/>
    </location>
</feature>
<dbReference type="SUPFAM" id="SSF47336">
    <property type="entry name" value="ACP-like"/>
    <property type="match status" value="1"/>
</dbReference>
<dbReference type="InterPro" id="IPR020841">
    <property type="entry name" value="PKS_Beta-ketoAc_synthase_dom"/>
</dbReference>
<dbReference type="GO" id="GO:0044550">
    <property type="term" value="P:secondary metabolite biosynthetic process"/>
    <property type="evidence" value="ECO:0007669"/>
    <property type="project" value="TreeGrafter"/>
</dbReference>
<feature type="region of interest" description="C-terminal hotdog fold" evidence="10">
    <location>
        <begin position="1109"/>
        <end position="1264"/>
    </location>
</feature>
<organism evidence="15 16">
    <name type="scientific">Fusarium phyllophilum</name>
    <dbReference type="NCBI Taxonomy" id="47803"/>
    <lineage>
        <taxon>Eukaryota</taxon>
        <taxon>Fungi</taxon>
        <taxon>Dikarya</taxon>
        <taxon>Ascomycota</taxon>
        <taxon>Pezizomycotina</taxon>
        <taxon>Sordariomycetes</taxon>
        <taxon>Hypocreomycetidae</taxon>
        <taxon>Hypocreales</taxon>
        <taxon>Nectriaceae</taxon>
        <taxon>Fusarium</taxon>
        <taxon>Fusarium fujikuroi species complex</taxon>
    </lineage>
</organism>
<dbReference type="SUPFAM" id="SSF52777">
    <property type="entry name" value="CoA-dependent acyltransferases"/>
    <property type="match status" value="2"/>
</dbReference>
<evidence type="ECO:0000256" key="6">
    <source>
        <dbReference type="ARBA" id="ARBA00023002"/>
    </source>
</evidence>
<evidence type="ECO:0000259" key="13">
    <source>
        <dbReference type="PROSITE" id="PS52004"/>
    </source>
</evidence>
<dbReference type="Pfam" id="PF08240">
    <property type="entry name" value="ADH_N"/>
    <property type="match status" value="1"/>
</dbReference>
<dbReference type="Pfam" id="PF08659">
    <property type="entry name" value="KR"/>
    <property type="match status" value="1"/>
</dbReference>
<dbReference type="PROSITE" id="PS00440">
    <property type="entry name" value="ACYLTRANSF_C_2"/>
    <property type="match status" value="1"/>
</dbReference>
<feature type="active site" description="Proton donor; for dehydratase activity" evidence="10">
    <location>
        <position position="1174"/>
    </location>
</feature>
<evidence type="ECO:0000256" key="1">
    <source>
        <dbReference type="ARBA" id="ARBA00005232"/>
    </source>
</evidence>
<dbReference type="InterPro" id="IPR009081">
    <property type="entry name" value="PP-bd_ACP"/>
</dbReference>
<dbReference type="SUPFAM" id="SSF55048">
    <property type="entry name" value="Probable ACP-binding domain of malonyl-CoA ACP transacylase"/>
    <property type="match status" value="1"/>
</dbReference>
<dbReference type="Pfam" id="PF14765">
    <property type="entry name" value="PS-DH"/>
    <property type="match status" value="1"/>
</dbReference>
<dbReference type="GO" id="GO:0006633">
    <property type="term" value="P:fatty acid biosynthetic process"/>
    <property type="evidence" value="ECO:0007669"/>
    <property type="project" value="TreeGrafter"/>
</dbReference>
<dbReference type="SMART" id="SM00829">
    <property type="entry name" value="PKS_ER"/>
    <property type="match status" value="1"/>
</dbReference>
<comment type="similarity">
    <text evidence="1">Belongs to the carnitine/choline acetyltransferase family.</text>
</comment>
<feature type="domain" description="Carrier" evidence="12">
    <location>
        <begin position="2365"/>
        <end position="2442"/>
    </location>
</feature>
<dbReference type="InterPro" id="IPR014030">
    <property type="entry name" value="Ketoacyl_synth_N"/>
</dbReference>
<dbReference type="FunFam" id="3.40.50.720:FF:000209">
    <property type="entry name" value="Polyketide synthase Pks12"/>
    <property type="match status" value="1"/>
</dbReference>
<dbReference type="InterPro" id="IPR013217">
    <property type="entry name" value="Methyltransf_12"/>
</dbReference>
<dbReference type="InterPro" id="IPR049552">
    <property type="entry name" value="PKS_DH_N"/>
</dbReference>
<feature type="active site" description="Proton acceptor; for dehydratase activity" evidence="10">
    <location>
        <position position="958"/>
    </location>
</feature>
<dbReference type="SMART" id="SM00827">
    <property type="entry name" value="PKS_AT"/>
    <property type="match status" value="1"/>
</dbReference>
<keyword evidence="8" id="KW-0012">Acyltransferase</keyword>
<dbReference type="InterPro" id="IPR020843">
    <property type="entry name" value="ER"/>
</dbReference>
<evidence type="ECO:0000259" key="14">
    <source>
        <dbReference type="PROSITE" id="PS52019"/>
    </source>
</evidence>
<comment type="caution">
    <text evidence="15">The sequence shown here is derived from an EMBL/GenBank/DDBJ whole genome shotgun (WGS) entry which is preliminary data.</text>
</comment>
<dbReference type="Pfam" id="PF21089">
    <property type="entry name" value="PKS_DH_N"/>
    <property type="match status" value="1"/>
</dbReference>
<dbReference type="Pfam" id="PF23114">
    <property type="entry name" value="NAD-bd_HRPKS_sdrA"/>
    <property type="match status" value="1"/>
</dbReference>
<reference evidence="15 16" key="1">
    <citation type="submission" date="2020-05" db="EMBL/GenBank/DDBJ databases">
        <title>Identification and distribution of gene clusters putatively required for synthesis of sphingolipid metabolism inhibitors in phylogenetically diverse species of the filamentous fungus Fusarium.</title>
        <authorList>
            <person name="Kim H.-S."/>
            <person name="Busman M."/>
            <person name="Brown D.W."/>
            <person name="Divon H."/>
            <person name="Uhlig S."/>
            <person name="Proctor R.H."/>
        </authorList>
    </citation>
    <scope>NUCLEOTIDE SEQUENCE [LARGE SCALE GENOMIC DNA]</scope>
    <source>
        <strain evidence="15 16">NRRL 13617</strain>
    </source>
</reference>
<dbReference type="InterPro" id="IPR036291">
    <property type="entry name" value="NAD(P)-bd_dom_sf"/>
</dbReference>
<dbReference type="InterPro" id="IPR014043">
    <property type="entry name" value="Acyl_transferase_dom"/>
</dbReference>
<dbReference type="InterPro" id="IPR016035">
    <property type="entry name" value="Acyl_Trfase/lysoPLipase"/>
</dbReference>
<dbReference type="InterPro" id="IPR011032">
    <property type="entry name" value="GroES-like_sf"/>
</dbReference>